<proteinExistence type="predicted"/>
<dbReference type="Proteomes" id="UP000410492">
    <property type="component" value="Unassembled WGS sequence"/>
</dbReference>
<protein>
    <submittedName>
        <fullName evidence="1">Uncharacterized protein</fullName>
    </submittedName>
</protein>
<keyword evidence="2" id="KW-1185">Reference proteome</keyword>
<name>A0A653D8K7_CALMS</name>
<evidence type="ECO:0000313" key="1">
    <source>
        <dbReference type="EMBL" id="VEN56458.1"/>
    </source>
</evidence>
<reference evidence="1 2" key="1">
    <citation type="submission" date="2019-01" db="EMBL/GenBank/DDBJ databases">
        <authorList>
            <person name="Sayadi A."/>
        </authorList>
    </citation>
    <scope>NUCLEOTIDE SEQUENCE [LARGE SCALE GENOMIC DNA]</scope>
</reference>
<dbReference type="EMBL" id="CAACVG010010720">
    <property type="protein sequence ID" value="VEN56458.1"/>
    <property type="molecule type" value="Genomic_DNA"/>
</dbReference>
<sequence>MRSALNVMAANFLERMKMFTKDRFSATRSADCRENDISVLKFSSEGACEE</sequence>
<evidence type="ECO:0000313" key="2">
    <source>
        <dbReference type="Proteomes" id="UP000410492"/>
    </source>
</evidence>
<gene>
    <name evidence="1" type="ORF">CALMAC_LOCUS15353</name>
</gene>
<dbReference type="AlphaFoldDB" id="A0A653D8K7"/>
<organism evidence="1 2">
    <name type="scientific">Callosobruchus maculatus</name>
    <name type="common">Southern cowpea weevil</name>
    <name type="synonym">Pulse bruchid</name>
    <dbReference type="NCBI Taxonomy" id="64391"/>
    <lineage>
        <taxon>Eukaryota</taxon>
        <taxon>Metazoa</taxon>
        <taxon>Ecdysozoa</taxon>
        <taxon>Arthropoda</taxon>
        <taxon>Hexapoda</taxon>
        <taxon>Insecta</taxon>
        <taxon>Pterygota</taxon>
        <taxon>Neoptera</taxon>
        <taxon>Endopterygota</taxon>
        <taxon>Coleoptera</taxon>
        <taxon>Polyphaga</taxon>
        <taxon>Cucujiformia</taxon>
        <taxon>Chrysomeloidea</taxon>
        <taxon>Chrysomelidae</taxon>
        <taxon>Bruchinae</taxon>
        <taxon>Bruchini</taxon>
        <taxon>Callosobruchus</taxon>
    </lineage>
</organism>
<accession>A0A653D8K7</accession>